<organism evidence="2 3">
    <name type="scientific">Stylosanthes scabra</name>
    <dbReference type="NCBI Taxonomy" id="79078"/>
    <lineage>
        <taxon>Eukaryota</taxon>
        <taxon>Viridiplantae</taxon>
        <taxon>Streptophyta</taxon>
        <taxon>Embryophyta</taxon>
        <taxon>Tracheophyta</taxon>
        <taxon>Spermatophyta</taxon>
        <taxon>Magnoliopsida</taxon>
        <taxon>eudicotyledons</taxon>
        <taxon>Gunneridae</taxon>
        <taxon>Pentapetalae</taxon>
        <taxon>rosids</taxon>
        <taxon>fabids</taxon>
        <taxon>Fabales</taxon>
        <taxon>Fabaceae</taxon>
        <taxon>Papilionoideae</taxon>
        <taxon>50 kb inversion clade</taxon>
        <taxon>dalbergioids sensu lato</taxon>
        <taxon>Dalbergieae</taxon>
        <taxon>Pterocarpus clade</taxon>
        <taxon>Stylosanthes</taxon>
    </lineage>
</organism>
<evidence type="ECO:0000313" key="3">
    <source>
        <dbReference type="Proteomes" id="UP001341840"/>
    </source>
</evidence>
<protein>
    <submittedName>
        <fullName evidence="2">Uncharacterized protein</fullName>
    </submittedName>
</protein>
<feature type="compositionally biased region" description="Basic and acidic residues" evidence="1">
    <location>
        <begin position="1"/>
        <end position="21"/>
    </location>
</feature>
<keyword evidence="3" id="KW-1185">Reference proteome</keyword>
<dbReference type="Proteomes" id="UP001341840">
    <property type="component" value="Unassembled WGS sequence"/>
</dbReference>
<gene>
    <name evidence="2" type="ORF">PIB30_091583</name>
</gene>
<name>A0ABU6UTD6_9FABA</name>
<reference evidence="2 3" key="1">
    <citation type="journal article" date="2023" name="Plants (Basel)">
        <title>Bridging the Gap: Combining Genomics and Transcriptomics Approaches to Understand Stylosanthes scabra, an Orphan Legume from the Brazilian Caatinga.</title>
        <authorList>
            <person name="Ferreira-Neto J.R.C."/>
            <person name="da Silva M.D."/>
            <person name="Binneck E."/>
            <person name="de Melo N.F."/>
            <person name="da Silva R.H."/>
            <person name="de Melo A.L.T.M."/>
            <person name="Pandolfi V."/>
            <person name="Bustamante F.O."/>
            <person name="Brasileiro-Vidal A.C."/>
            <person name="Benko-Iseppon A.M."/>
        </authorList>
    </citation>
    <scope>NUCLEOTIDE SEQUENCE [LARGE SCALE GENOMIC DNA]</scope>
    <source>
        <tissue evidence="2">Leaves</tissue>
    </source>
</reference>
<proteinExistence type="predicted"/>
<comment type="caution">
    <text evidence="2">The sequence shown here is derived from an EMBL/GenBank/DDBJ whole genome shotgun (WGS) entry which is preliminary data.</text>
</comment>
<accession>A0ABU6UTD6</accession>
<evidence type="ECO:0000313" key="2">
    <source>
        <dbReference type="EMBL" id="MED6164587.1"/>
    </source>
</evidence>
<dbReference type="EMBL" id="JASCZI010122666">
    <property type="protein sequence ID" value="MED6164587.1"/>
    <property type="molecule type" value="Genomic_DNA"/>
</dbReference>
<sequence>MEEEIKERQRENERSNWDSKRLGLGSEMRNSNSGLHLMLFCSVKFRTQLMRVAYATMSRELHGCCSVAYAAPLATSLATFRAASSVLAPRHESFASNAFLSLSQALFNL</sequence>
<evidence type="ECO:0000256" key="1">
    <source>
        <dbReference type="SAM" id="MobiDB-lite"/>
    </source>
</evidence>
<feature type="region of interest" description="Disordered" evidence="1">
    <location>
        <begin position="1"/>
        <end position="23"/>
    </location>
</feature>